<proteinExistence type="predicted"/>
<sequence>MKSCLPFLIALASSHLAAAQTTTSPLPATDKEAIVATLQHFQKNLNDHKFSEMVEYTTPDVTAINIVGMLWEGEPAVQKGHQVVFDKLYKDVRFPPMNVAALSLRPLTPDVVLVVRGSKPLPPGVPPHPQTANTTVLVKRQGRWLIAAFQNTLVDAKAAADDPTLAKE</sequence>
<comment type="caution">
    <text evidence="2">The sequence shown here is derived from an EMBL/GenBank/DDBJ whole genome shotgun (WGS) entry which is preliminary data.</text>
</comment>
<evidence type="ECO:0000313" key="2">
    <source>
        <dbReference type="EMBL" id="MVN78258.1"/>
    </source>
</evidence>
<gene>
    <name evidence="2" type="ORF">GO988_18160</name>
</gene>
<protein>
    <submittedName>
        <fullName evidence="2">SgcJ/EcaC family oxidoreductase</fullName>
    </submittedName>
</protein>
<dbReference type="EMBL" id="WQKZ01000004">
    <property type="protein sequence ID" value="MVN78258.1"/>
    <property type="molecule type" value="Genomic_DNA"/>
</dbReference>
<feature type="chain" id="PRO_5029739564" evidence="1">
    <location>
        <begin position="20"/>
        <end position="168"/>
    </location>
</feature>
<feature type="signal peptide" evidence="1">
    <location>
        <begin position="1"/>
        <end position="19"/>
    </location>
</feature>
<organism evidence="2 3">
    <name type="scientific">Hymenobacter ginkgonis</name>
    <dbReference type="NCBI Taxonomy" id="2682976"/>
    <lineage>
        <taxon>Bacteria</taxon>
        <taxon>Pseudomonadati</taxon>
        <taxon>Bacteroidota</taxon>
        <taxon>Cytophagia</taxon>
        <taxon>Cytophagales</taxon>
        <taxon>Hymenobacteraceae</taxon>
        <taxon>Hymenobacter</taxon>
    </lineage>
</organism>
<dbReference type="NCBIfam" id="TIGR02246">
    <property type="entry name" value="SgcJ/EcaC family oxidoreductase"/>
    <property type="match status" value="1"/>
</dbReference>
<name>A0A7K1TIM4_9BACT</name>
<dbReference type="InterPro" id="IPR032710">
    <property type="entry name" value="NTF2-like_dom_sf"/>
</dbReference>
<dbReference type="Gene3D" id="3.10.450.50">
    <property type="match status" value="1"/>
</dbReference>
<evidence type="ECO:0000313" key="3">
    <source>
        <dbReference type="Proteomes" id="UP000441336"/>
    </source>
</evidence>
<keyword evidence="1" id="KW-0732">Signal</keyword>
<dbReference type="Proteomes" id="UP000441336">
    <property type="component" value="Unassembled WGS sequence"/>
</dbReference>
<dbReference type="InterPro" id="IPR011944">
    <property type="entry name" value="Steroid_delta5-4_isomerase"/>
</dbReference>
<reference evidence="2 3" key="1">
    <citation type="submission" date="2019-12" db="EMBL/GenBank/DDBJ databases">
        <title>Hymenobacter sp. HMF4947 Genome sequencing and assembly.</title>
        <authorList>
            <person name="Kang H."/>
            <person name="Cha I."/>
            <person name="Kim H."/>
            <person name="Joh K."/>
        </authorList>
    </citation>
    <scope>NUCLEOTIDE SEQUENCE [LARGE SCALE GENOMIC DNA]</scope>
    <source>
        <strain evidence="2 3">HMF4947</strain>
    </source>
</reference>
<evidence type="ECO:0000256" key="1">
    <source>
        <dbReference type="SAM" id="SignalP"/>
    </source>
</evidence>
<accession>A0A7K1TIM4</accession>
<keyword evidence="3" id="KW-1185">Reference proteome</keyword>
<dbReference type="SUPFAM" id="SSF54427">
    <property type="entry name" value="NTF2-like"/>
    <property type="match status" value="1"/>
</dbReference>
<dbReference type="RefSeq" id="WP_157568139.1">
    <property type="nucleotide sequence ID" value="NZ_WQKZ01000004.1"/>
</dbReference>
<dbReference type="AlphaFoldDB" id="A0A7K1TIM4"/>